<dbReference type="AlphaFoldDB" id="A0AAW6BPZ1"/>
<dbReference type="EMBL" id="JAQMFO010000032">
    <property type="protein sequence ID" value="MDB6373935.1"/>
    <property type="molecule type" value="Genomic_DNA"/>
</dbReference>
<name>A0AAW6BPZ1_9GAMM</name>
<sequence>MSPITLRKALGVLAKSSSFSVATITHRQKDVFDELKHQLFVKQDIEVELQQYLDTAKSGEIIFLCGSSGDGKSEILTRCFTDPRYQQKFDFHLDATHSFSPRQSAIDTLNELFDKHKAGVRSLLLGINTGMLANYSMEGAEQHQDIRSIIDAYLSDTQREQGAWVNNSCCFFNFEHYPKFQFDESKNYSPFIKSLIKNLTKEDDKNLFHVIAQRDELAEHDLQVVANFKMLSKSGVQDVLITQLFKSRLMKEQFVTTRALLDLVHHLLLGPGYLFDNLFSSEENELVKKIAEFDPARLHTHKLDQFILCYELGLNDPDLDEFLATLAQQHIYFERHNKNAASLIRLFWLLRNESLGNNYHQKFSLFFNEKLFERYAQIWYLHKSYTADVEQKKTLHRFYISELVAGIQRYANRKAPELSTQKEEFFLGEYGGVKITAPVALKPDWDAILKKNTVYPTCFEVHLKVGVNSLLPIRISLNLFELLGKLNNGYRPNKYDKNAIVLLDEIIELITEQAKSSTDLRFYDSNHRIYTIKADDDIITVSSMDGVA</sequence>
<dbReference type="NCBIfam" id="TIGR03238">
    <property type="entry name" value="dnd_assoc_3"/>
    <property type="match status" value="1"/>
</dbReference>
<dbReference type="InterPro" id="IPR017647">
    <property type="entry name" value="Dnd_assoc_3"/>
</dbReference>
<accession>A0AAW6BPZ1</accession>
<dbReference type="Proteomes" id="UP001212996">
    <property type="component" value="Unassembled WGS sequence"/>
</dbReference>
<gene>
    <name evidence="1" type="primary">dptF</name>
    <name evidence="1" type="ORF">PH362_18900</name>
</gene>
<reference evidence="1" key="1">
    <citation type="submission" date="2023-01" db="EMBL/GenBank/DDBJ databases">
        <title>Genome sequencing of Photorhabdus bodei 09-20.</title>
        <authorList>
            <person name="Kalindamar S."/>
            <person name="Kumru S."/>
        </authorList>
    </citation>
    <scope>NUCLEOTIDE SEQUENCE</scope>
    <source>
        <strain evidence="1">09-20</strain>
    </source>
</reference>
<dbReference type="RefSeq" id="WP_271867299.1">
    <property type="nucleotide sequence ID" value="NZ_JAQMFO010000032.1"/>
</dbReference>
<comment type="caution">
    <text evidence="1">The sequence shown here is derived from an EMBL/GenBank/DDBJ whole genome shotgun (WGS) entry which is preliminary data.</text>
</comment>
<evidence type="ECO:0000313" key="2">
    <source>
        <dbReference type="Proteomes" id="UP001212996"/>
    </source>
</evidence>
<proteinExistence type="predicted"/>
<organism evidence="1 2">
    <name type="scientific">Photorhabdus bodei</name>
    <dbReference type="NCBI Taxonomy" id="2029681"/>
    <lineage>
        <taxon>Bacteria</taxon>
        <taxon>Pseudomonadati</taxon>
        <taxon>Pseudomonadota</taxon>
        <taxon>Gammaproteobacteria</taxon>
        <taxon>Enterobacterales</taxon>
        <taxon>Morganellaceae</taxon>
        <taxon>Photorhabdus</taxon>
    </lineage>
</organism>
<evidence type="ECO:0000313" key="1">
    <source>
        <dbReference type="EMBL" id="MDB6373935.1"/>
    </source>
</evidence>
<protein>
    <submittedName>
        <fullName evidence="1">DNA phosphorothioation-dependent restriction protein DptF</fullName>
    </submittedName>
</protein>